<reference evidence="3" key="1">
    <citation type="submission" date="2018-08" db="EMBL/GenBank/DDBJ databases">
        <authorList>
            <person name="Liu Z.-W."/>
            <person name="Du Z.-J."/>
        </authorList>
    </citation>
    <scope>NUCLEOTIDE SEQUENCE [LARGE SCALE GENOMIC DNA]</scope>
    <source>
        <strain evidence="3">H4X</strain>
    </source>
</reference>
<feature type="chain" id="PRO_5017712858" evidence="1">
    <location>
        <begin position="28"/>
        <end position="113"/>
    </location>
</feature>
<evidence type="ECO:0000313" key="2">
    <source>
        <dbReference type="EMBL" id="RDV15037.1"/>
    </source>
</evidence>
<evidence type="ECO:0000256" key="1">
    <source>
        <dbReference type="SAM" id="SignalP"/>
    </source>
</evidence>
<keyword evidence="3" id="KW-1185">Reference proteome</keyword>
<dbReference type="AlphaFoldDB" id="A0A3D8LC96"/>
<dbReference type="Proteomes" id="UP000256708">
    <property type="component" value="Unassembled WGS sequence"/>
</dbReference>
<name>A0A3D8LC96_9BACT</name>
<proteinExistence type="predicted"/>
<comment type="caution">
    <text evidence="2">The sequence shown here is derived from an EMBL/GenBank/DDBJ whole genome shotgun (WGS) entry which is preliminary data.</text>
</comment>
<organism evidence="2 3">
    <name type="scientific">Pontibacter diazotrophicus</name>
    <dbReference type="NCBI Taxonomy" id="1400979"/>
    <lineage>
        <taxon>Bacteria</taxon>
        <taxon>Pseudomonadati</taxon>
        <taxon>Bacteroidota</taxon>
        <taxon>Cytophagia</taxon>
        <taxon>Cytophagales</taxon>
        <taxon>Hymenobacteraceae</taxon>
        <taxon>Pontibacter</taxon>
    </lineage>
</organism>
<accession>A0A3D8LC96</accession>
<evidence type="ECO:0000313" key="3">
    <source>
        <dbReference type="Proteomes" id="UP000256708"/>
    </source>
</evidence>
<keyword evidence="1" id="KW-0732">Signal</keyword>
<sequence>MFKSIFCMNMNKAIFLTALLTWAALSAADAQQIGQGQSVSPLPVTIELNPQKKYQTMESIGGNFAQANYTKDARDTALTIISQQPPPATPIMAEAILHPLYLFALGRCIREDR</sequence>
<feature type="signal peptide" evidence="1">
    <location>
        <begin position="1"/>
        <end position="27"/>
    </location>
</feature>
<gene>
    <name evidence="2" type="ORF">DXT99_12215</name>
</gene>
<dbReference type="EMBL" id="QRGR01000011">
    <property type="protein sequence ID" value="RDV15037.1"/>
    <property type="molecule type" value="Genomic_DNA"/>
</dbReference>
<protein>
    <submittedName>
        <fullName evidence="2">Uncharacterized protein</fullName>
    </submittedName>
</protein>